<dbReference type="AlphaFoldDB" id="A0A8C3C3F6"/>
<reference evidence="1" key="1">
    <citation type="submission" date="2025-08" db="UniProtKB">
        <authorList>
            <consortium name="Ensembl"/>
        </authorList>
    </citation>
    <scope>IDENTIFICATION</scope>
</reference>
<dbReference type="Proteomes" id="UP000694556">
    <property type="component" value="Unassembled WGS sequence"/>
</dbReference>
<dbReference type="Ensembl" id="ENSCMMT00000014574.1">
    <property type="protein sequence ID" value="ENSCMMP00000013237.1"/>
    <property type="gene ID" value="ENSCMMG00000008409.1"/>
</dbReference>
<reference evidence="1" key="2">
    <citation type="submission" date="2025-09" db="UniProtKB">
        <authorList>
            <consortium name="Ensembl"/>
        </authorList>
    </citation>
    <scope>IDENTIFICATION</scope>
</reference>
<proteinExistence type="predicted"/>
<organism evidence="1 2">
    <name type="scientific">Cairina moschata</name>
    <name type="common">Muscovy duck</name>
    <dbReference type="NCBI Taxonomy" id="8855"/>
    <lineage>
        <taxon>Eukaryota</taxon>
        <taxon>Metazoa</taxon>
        <taxon>Chordata</taxon>
        <taxon>Craniata</taxon>
        <taxon>Vertebrata</taxon>
        <taxon>Euteleostomi</taxon>
        <taxon>Archelosauria</taxon>
        <taxon>Archosauria</taxon>
        <taxon>Dinosauria</taxon>
        <taxon>Saurischia</taxon>
        <taxon>Theropoda</taxon>
        <taxon>Coelurosauria</taxon>
        <taxon>Aves</taxon>
        <taxon>Neognathae</taxon>
        <taxon>Galloanserae</taxon>
        <taxon>Anseriformes</taxon>
        <taxon>Anatidae</taxon>
        <taxon>Anatinae</taxon>
        <taxon>Cairina</taxon>
    </lineage>
</organism>
<protein>
    <submittedName>
        <fullName evidence="1">Uncharacterized protein</fullName>
    </submittedName>
</protein>
<evidence type="ECO:0000313" key="2">
    <source>
        <dbReference type="Proteomes" id="UP000694556"/>
    </source>
</evidence>
<name>A0A8C3C3F6_CAIMO</name>
<keyword evidence="2" id="KW-1185">Reference proteome</keyword>
<evidence type="ECO:0000313" key="1">
    <source>
        <dbReference type="Ensembl" id="ENSCMMP00000013237.1"/>
    </source>
</evidence>
<accession>A0A8C3C3F6</accession>
<sequence length="51" mass="5724">LQISGPLHWLTSCLISSIYQTISASKEIEEEWKQIPARCLRQPASPGARTQ</sequence>